<comment type="caution">
    <text evidence="2">The sequence shown here is derived from an EMBL/GenBank/DDBJ whole genome shotgun (WGS) entry which is preliminary data.</text>
</comment>
<feature type="compositionally biased region" description="Basic and acidic residues" evidence="1">
    <location>
        <begin position="92"/>
        <end position="106"/>
    </location>
</feature>
<feature type="region of interest" description="Disordered" evidence="1">
    <location>
        <begin position="92"/>
        <end position="122"/>
    </location>
</feature>
<gene>
    <name evidence="2" type="ORF">GCM10022295_75270</name>
</gene>
<evidence type="ECO:0000256" key="1">
    <source>
        <dbReference type="SAM" id="MobiDB-lite"/>
    </source>
</evidence>
<name>A0ABP6YI09_9ACTN</name>
<proteinExistence type="predicted"/>
<keyword evidence="3" id="KW-1185">Reference proteome</keyword>
<evidence type="ECO:0000313" key="2">
    <source>
        <dbReference type="EMBL" id="GAA3583031.1"/>
    </source>
</evidence>
<accession>A0ABP6YI09</accession>
<protein>
    <submittedName>
        <fullName evidence="2">Uncharacterized protein</fullName>
    </submittedName>
</protein>
<evidence type="ECO:0000313" key="3">
    <source>
        <dbReference type="Proteomes" id="UP001500707"/>
    </source>
</evidence>
<dbReference type="RefSeq" id="WP_346185542.1">
    <property type="nucleotide sequence ID" value="NZ_BAABCE010000019.1"/>
</dbReference>
<sequence length="122" mass="13514">MSNGMRVDLSALDEVIRKLWRLLDDMDKAGTTSKYDTTIPEHAFGQTSGEVVFQEAKNLHGAQNEMKTKIEGIIKTLHGLIDDFSTKTSKVRDKYNDEEHEIKKSVGGDSGGSTKGRLAQTD</sequence>
<reference evidence="3" key="1">
    <citation type="journal article" date="2019" name="Int. J. Syst. Evol. Microbiol.">
        <title>The Global Catalogue of Microorganisms (GCM) 10K type strain sequencing project: providing services to taxonomists for standard genome sequencing and annotation.</title>
        <authorList>
            <consortium name="The Broad Institute Genomics Platform"/>
            <consortium name="The Broad Institute Genome Sequencing Center for Infectious Disease"/>
            <person name="Wu L."/>
            <person name="Ma J."/>
        </authorList>
    </citation>
    <scope>NUCLEOTIDE SEQUENCE [LARGE SCALE GENOMIC DNA]</scope>
    <source>
        <strain evidence="3">JCM 17656</strain>
    </source>
</reference>
<organism evidence="2 3">
    <name type="scientific">Streptomyces osmaniensis</name>
    <dbReference type="NCBI Taxonomy" id="593134"/>
    <lineage>
        <taxon>Bacteria</taxon>
        <taxon>Bacillati</taxon>
        <taxon>Actinomycetota</taxon>
        <taxon>Actinomycetes</taxon>
        <taxon>Kitasatosporales</taxon>
        <taxon>Streptomycetaceae</taxon>
        <taxon>Streptomyces</taxon>
    </lineage>
</organism>
<dbReference type="EMBL" id="BAABCE010000019">
    <property type="protein sequence ID" value="GAA3583031.1"/>
    <property type="molecule type" value="Genomic_DNA"/>
</dbReference>
<dbReference type="Proteomes" id="UP001500707">
    <property type="component" value="Unassembled WGS sequence"/>
</dbReference>